<dbReference type="EMBL" id="QVLV01000004">
    <property type="protein sequence ID" value="RGE62670.1"/>
    <property type="molecule type" value="Genomic_DNA"/>
</dbReference>
<dbReference type="Pfam" id="PF11308">
    <property type="entry name" value="Glyco_hydro_129"/>
    <property type="match status" value="1"/>
</dbReference>
<dbReference type="AlphaFoldDB" id="A0A3E3IED9"/>
<dbReference type="GO" id="GO:0016787">
    <property type="term" value="F:hydrolase activity"/>
    <property type="evidence" value="ECO:0007669"/>
    <property type="project" value="UniProtKB-KW"/>
</dbReference>
<evidence type="ECO:0000313" key="2">
    <source>
        <dbReference type="EMBL" id="RGE62670.1"/>
    </source>
</evidence>
<keyword evidence="4" id="KW-1185">Reference proteome</keyword>
<keyword evidence="3" id="KW-0378">Hydrolase</keyword>
<dbReference type="InterPro" id="IPR021459">
    <property type="entry name" value="GH101-related"/>
</dbReference>
<protein>
    <submittedName>
        <fullName evidence="3">Glycosyl hydrolase</fullName>
    </submittedName>
</protein>
<feature type="region of interest" description="Disordered" evidence="1">
    <location>
        <begin position="37"/>
        <end position="76"/>
    </location>
</feature>
<evidence type="ECO:0000256" key="1">
    <source>
        <dbReference type="SAM" id="MobiDB-lite"/>
    </source>
</evidence>
<sequence>MKTDGEKEMKTVKLLKKSVCLILPIALILGGCAGKAPSVDQSAQDGKESPADIADGTTTDSSLETQTDASGGRVSGLPFDFQVNPENFELTMETRGTLLTVSQGGKEREYSDYQEKDGTVSWRYPGERTSVAITPAEDYLSVTITSETEEDNTFVWPEISGETYYFPFGEGKRVPAGDAVFREYLNGQEFSVLEQLSMPFWITSSGEFSILYIVEDPFRTNLQFSADPAITFSVSHDYPAIDRSRSSSYRIYLTGPDPVSAARLYRNYRMEQGDFMTLEQKAQSNSDIRKLYGAPFIYLWGEFLISPDDIDWKAFRQAADSPLTVYLSSFAGSQENGSEFTAALEEIKKQDYVAEYQKNTVCSYLSQLLKRGDFWDPAVFTQHSPAMTQLLAKGYENLTETEKIQVKKEALAVNWPEIFTDAKQWTDSGTTELLQGLKESGIDRAWIGLNSWEQAYAKPELVEKAAAQGYLIGSYDSYHSIHEPGKEQWITAQFEDTALYEEATITDKNGEKVGGFQNVGRKLNPVLAFPAVEARMEDIMSNSLPFNSWFIDCDATGEIYDDYSPSHPATQEEDLAARLERMAYIRDQYRFVVGSEGGNDFAASTIAFAHGIELKTFSWMDDDMKKNRDSEYYIGKYYNPAGGVAEHFSKRIPVKDKYYTLFVDPRYDIPLYKLVYNDSVITGYHWDWSTFKIQGATADRMVREVLYNVPPLYHLDAAEWKRYQKDIAAHHAVWSEFSRKAVLQEMTDFKYLTQDGAVQKTVYGENIAAVANFAEEAYEYEGNSIPGHSVWIQMDGKSMIYTPSLQSGNA</sequence>
<name>A0A3E3IED9_9FIRM</name>
<feature type="compositionally biased region" description="Polar residues" evidence="1">
    <location>
        <begin position="56"/>
        <end position="69"/>
    </location>
</feature>
<dbReference type="Proteomes" id="UP000261166">
    <property type="component" value="Unassembled WGS sequence"/>
</dbReference>
<accession>A0A3E3IED9</accession>
<reference evidence="3 5" key="1">
    <citation type="submission" date="2018-08" db="EMBL/GenBank/DDBJ databases">
        <title>A genome reference for cultivated species of the human gut microbiota.</title>
        <authorList>
            <person name="Zou Y."/>
            <person name="Xue W."/>
            <person name="Luo G."/>
        </authorList>
    </citation>
    <scope>NUCLEOTIDE SEQUENCE [LARGE SCALE GENOMIC DNA]</scope>
    <source>
        <strain evidence="3 5">AF26-4BH</strain>
        <strain evidence="2">TF05-5AC</strain>
    </source>
</reference>
<evidence type="ECO:0000313" key="4">
    <source>
        <dbReference type="Proteomes" id="UP000260812"/>
    </source>
</evidence>
<dbReference type="EMBL" id="QVLU01000036">
    <property type="protein sequence ID" value="RGE65392.1"/>
    <property type="molecule type" value="Genomic_DNA"/>
</dbReference>
<gene>
    <name evidence="3" type="ORF">DWY69_26160</name>
    <name evidence="2" type="ORF">DXC51_08570</name>
</gene>
<dbReference type="Proteomes" id="UP000260812">
    <property type="component" value="Unassembled WGS sequence"/>
</dbReference>
<evidence type="ECO:0000313" key="5">
    <source>
        <dbReference type="Proteomes" id="UP000261166"/>
    </source>
</evidence>
<dbReference type="OrthoDB" id="2496946at2"/>
<organism evidence="3 5">
    <name type="scientific">Eisenbergiella massiliensis</name>
    <dbReference type="NCBI Taxonomy" id="1720294"/>
    <lineage>
        <taxon>Bacteria</taxon>
        <taxon>Bacillati</taxon>
        <taxon>Bacillota</taxon>
        <taxon>Clostridia</taxon>
        <taxon>Lachnospirales</taxon>
        <taxon>Lachnospiraceae</taxon>
        <taxon>Eisenbergiella</taxon>
    </lineage>
</organism>
<dbReference type="PROSITE" id="PS51257">
    <property type="entry name" value="PROKAR_LIPOPROTEIN"/>
    <property type="match status" value="1"/>
</dbReference>
<proteinExistence type="predicted"/>
<comment type="caution">
    <text evidence="3">The sequence shown here is derived from an EMBL/GenBank/DDBJ whole genome shotgun (WGS) entry which is preliminary data.</text>
</comment>
<evidence type="ECO:0000313" key="3">
    <source>
        <dbReference type="EMBL" id="RGE65392.1"/>
    </source>
</evidence>